<name>A0A6M6A027_KLEPN</name>
<keyword evidence="1" id="KW-0614">Plasmid</keyword>
<geneLocation type="plasmid" evidence="1">
    <name>pGH44TC_fusion</name>
</geneLocation>
<proteinExistence type="predicted"/>
<accession>A0A6M6A027</accession>
<sequence length="38" mass="4722">MNNKYGRTRIHFPLKKATPKQSERNYFYFNLKTHHLNK</sequence>
<evidence type="ECO:0000313" key="1">
    <source>
        <dbReference type="EMBL" id="QJX12124.1"/>
    </source>
</evidence>
<reference evidence="1" key="1">
    <citation type="submission" date="2019-10" db="EMBL/GenBank/DDBJ databases">
        <title>Tracking microevolution events of conjugative virulence plasmid p15WZ-82_Vir during transmission.</title>
        <authorList>
            <person name="Yang X."/>
        </authorList>
    </citation>
    <scope>NUCLEOTIDE SEQUENCE</scope>
    <source>
        <strain evidence="1">GH44TC</strain>
        <plasmid evidence="1">pGH44TC_fusion</plasmid>
    </source>
</reference>
<dbReference type="AlphaFoldDB" id="A0A6M6A027"/>
<protein>
    <submittedName>
        <fullName evidence="1">Uncharacterized protein</fullName>
    </submittedName>
</protein>
<dbReference type="EMBL" id="MN543575">
    <property type="protein sequence ID" value="QJX12124.1"/>
    <property type="molecule type" value="Genomic_DNA"/>
</dbReference>
<organism evidence="1">
    <name type="scientific">Klebsiella pneumoniae</name>
    <dbReference type="NCBI Taxonomy" id="573"/>
    <lineage>
        <taxon>Bacteria</taxon>
        <taxon>Pseudomonadati</taxon>
        <taxon>Pseudomonadota</taxon>
        <taxon>Gammaproteobacteria</taxon>
        <taxon>Enterobacterales</taxon>
        <taxon>Enterobacteriaceae</taxon>
        <taxon>Klebsiella/Raoultella group</taxon>
        <taxon>Klebsiella</taxon>
        <taxon>Klebsiella pneumoniae complex</taxon>
    </lineage>
</organism>